<reference evidence="3" key="1">
    <citation type="journal article" date="2014" name="Environ. Microbiol.">
        <title>Comparative genomics of the marine bacterial genus Glaciecola reveals the high degree of genomic diversity and genomic characteristic for cold adaptation.</title>
        <authorList>
            <person name="Qin Q.L."/>
            <person name="Xie B.B."/>
            <person name="Yu Y."/>
            <person name="Shu Y.L."/>
            <person name="Rong J.C."/>
            <person name="Zhang Y.J."/>
            <person name="Zhao D.L."/>
            <person name="Chen X.L."/>
            <person name="Zhang X.Y."/>
            <person name="Chen B."/>
            <person name="Zhou B.C."/>
            <person name="Zhang Y.Z."/>
        </authorList>
    </citation>
    <scope>NUCLEOTIDE SEQUENCE [LARGE SCALE GENOMIC DNA]</scope>
    <source>
        <strain evidence="3">ACAM 615</strain>
    </source>
</reference>
<dbReference type="Proteomes" id="UP000006251">
    <property type="component" value="Unassembled WGS sequence"/>
</dbReference>
<name>K6ZGR7_9ALTE</name>
<dbReference type="Pfam" id="PF07963">
    <property type="entry name" value="N_methyl"/>
    <property type="match status" value="1"/>
</dbReference>
<comment type="caution">
    <text evidence="2">The sequence shown here is derived from an EMBL/GenBank/DDBJ whole genome shotgun (WGS) entry which is preliminary data.</text>
</comment>
<dbReference type="STRING" id="1121922.GCA_000428905_03776"/>
<dbReference type="InterPro" id="IPR045584">
    <property type="entry name" value="Pilin-like"/>
</dbReference>
<evidence type="ECO:0000313" key="3">
    <source>
        <dbReference type="Proteomes" id="UP000006251"/>
    </source>
</evidence>
<keyword evidence="3" id="KW-1185">Reference proteome</keyword>
<dbReference type="PROSITE" id="PS00409">
    <property type="entry name" value="PROKAR_NTER_METHYL"/>
    <property type="match status" value="1"/>
</dbReference>
<dbReference type="EMBL" id="BAEQ01000023">
    <property type="protein sequence ID" value="GAC28113.1"/>
    <property type="molecule type" value="Genomic_DNA"/>
</dbReference>
<evidence type="ECO:0000256" key="1">
    <source>
        <dbReference type="SAM" id="Phobius"/>
    </source>
</evidence>
<sequence length="163" mass="17466">MSYSKMQGFTLIELIIVIVILGILAVTVTPRFIDISSDARVASMQGLKGAIESAAELVFMKAVIQGVQNDVTAMVDIDNDSVGDIATKYGYPTYSGMADAVEIDDWHYAVGGDKFWVGFSDHNGGRKGRTNNGLGIRRGGCHLKYAPSNAIGAKPRYSVPTSC</sequence>
<dbReference type="OrthoDB" id="5828185at2"/>
<dbReference type="InterPro" id="IPR012902">
    <property type="entry name" value="N_methyl_site"/>
</dbReference>
<keyword evidence="1" id="KW-0812">Transmembrane</keyword>
<keyword evidence="1" id="KW-0472">Membrane</keyword>
<evidence type="ECO:0000313" key="2">
    <source>
        <dbReference type="EMBL" id="GAC28113.1"/>
    </source>
</evidence>
<dbReference type="AlphaFoldDB" id="K6ZGR7"/>
<organism evidence="2 3">
    <name type="scientific">Brumicola pallidula DSM 14239 = ACAM 615</name>
    <dbReference type="NCBI Taxonomy" id="1121922"/>
    <lineage>
        <taxon>Bacteria</taxon>
        <taxon>Pseudomonadati</taxon>
        <taxon>Pseudomonadota</taxon>
        <taxon>Gammaproteobacteria</taxon>
        <taxon>Alteromonadales</taxon>
        <taxon>Alteromonadaceae</taxon>
        <taxon>Brumicola</taxon>
    </lineage>
</organism>
<keyword evidence="1" id="KW-1133">Transmembrane helix</keyword>
<dbReference type="Gene3D" id="3.30.700.10">
    <property type="entry name" value="Glycoprotein, Type 4 Pilin"/>
    <property type="match status" value="1"/>
</dbReference>
<dbReference type="RefSeq" id="WP_006010069.1">
    <property type="nucleotide sequence ID" value="NZ_AUAV01000026.1"/>
</dbReference>
<accession>K6ZGR7</accession>
<protein>
    <submittedName>
        <fullName evidence="2">MSHA pilin protein MshA</fullName>
    </submittedName>
</protein>
<dbReference type="SUPFAM" id="SSF54523">
    <property type="entry name" value="Pili subunits"/>
    <property type="match status" value="1"/>
</dbReference>
<feature type="transmembrane region" description="Helical" evidence="1">
    <location>
        <begin position="12"/>
        <end position="33"/>
    </location>
</feature>
<proteinExistence type="predicted"/>
<gene>
    <name evidence="2" type="primary">mshA</name>
    <name evidence="2" type="ORF">GPAL_1240</name>
</gene>
<dbReference type="NCBIfam" id="TIGR02532">
    <property type="entry name" value="IV_pilin_GFxxxE"/>
    <property type="match status" value="1"/>
</dbReference>